<dbReference type="RefSeq" id="WP_377488533.1">
    <property type="nucleotide sequence ID" value="NZ_JBHUOX010000018.1"/>
</dbReference>
<reference evidence="2" key="1">
    <citation type="journal article" date="2019" name="Int. J. Syst. Evol. Microbiol.">
        <title>The Global Catalogue of Microorganisms (GCM) 10K type strain sequencing project: providing services to taxonomists for standard genome sequencing and annotation.</title>
        <authorList>
            <consortium name="The Broad Institute Genomics Platform"/>
            <consortium name="The Broad Institute Genome Sequencing Center for Infectious Disease"/>
            <person name="Wu L."/>
            <person name="Ma J."/>
        </authorList>
    </citation>
    <scope>NUCLEOTIDE SEQUENCE [LARGE SCALE GENOMIC DNA]</scope>
    <source>
        <strain evidence="2">KCTC 23984</strain>
    </source>
</reference>
<proteinExistence type="predicted"/>
<sequence>MFLAIRTEIGCSVVLYHMSDFFVEVWYSPEDNQIALVHGFERRELLEPYLEMIDLAELIR</sequence>
<keyword evidence="2" id="KW-1185">Reference proteome</keyword>
<dbReference type="Proteomes" id="UP001597641">
    <property type="component" value="Unassembled WGS sequence"/>
</dbReference>
<dbReference type="EMBL" id="JBHUOX010000018">
    <property type="protein sequence ID" value="MFD3002681.1"/>
    <property type="molecule type" value="Genomic_DNA"/>
</dbReference>
<evidence type="ECO:0000313" key="2">
    <source>
        <dbReference type="Proteomes" id="UP001597641"/>
    </source>
</evidence>
<gene>
    <name evidence="1" type="ORF">ACFS7Z_20085</name>
</gene>
<name>A0ABW6C0F5_9BACT</name>
<protein>
    <submittedName>
        <fullName evidence="1">Uncharacterized protein</fullName>
    </submittedName>
</protein>
<comment type="caution">
    <text evidence="1">The sequence shown here is derived from an EMBL/GenBank/DDBJ whole genome shotgun (WGS) entry which is preliminary data.</text>
</comment>
<organism evidence="1 2">
    <name type="scientific">Pontibacter toksunensis</name>
    <dbReference type="NCBI Taxonomy" id="1332631"/>
    <lineage>
        <taxon>Bacteria</taxon>
        <taxon>Pseudomonadati</taxon>
        <taxon>Bacteroidota</taxon>
        <taxon>Cytophagia</taxon>
        <taxon>Cytophagales</taxon>
        <taxon>Hymenobacteraceae</taxon>
        <taxon>Pontibacter</taxon>
    </lineage>
</organism>
<evidence type="ECO:0000313" key="1">
    <source>
        <dbReference type="EMBL" id="MFD3002681.1"/>
    </source>
</evidence>
<accession>A0ABW6C0F5</accession>